<dbReference type="InterPro" id="IPR025887">
    <property type="entry name" value="Glyco_hydro_31_N_dom"/>
</dbReference>
<dbReference type="Proteomes" id="UP000769528">
    <property type="component" value="Unassembled WGS sequence"/>
</dbReference>
<dbReference type="CDD" id="cd06593">
    <property type="entry name" value="GH31_xylosidase_YicI"/>
    <property type="match status" value="1"/>
</dbReference>
<keyword evidence="2 6" id="KW-0378">Hydrolase</keyword>
<sequence length="816" mass="92383">MEHSSIDRHVESDTRFSRGMWELKNGVTIRWAQSSFKTTSTENSIHNLSATIPLRGSRGASLNNPTITTELTHSNIEGVINVEHYHHVSRFKSAKQAKFQVNKPTSPKELTDSVKVVSNDNFTTLSDNNISAEIQKENWGLNFRTSENKLLTKLGFRSVGWVTDERFTKDIKGVKTPSTYTTIQLHISNGEKFFGLGERFGPYVKNGQRVEIWNEDGGTSSEWAYKNIPFLISNRGYGVFINTPTNVTFEIQSERTTRINITVPTEGINYYIINGPDPKTILHRYAQLTGFPALPPPETFGLWLSTSFTTNYDITTVKTFIEGMLDRDIPLSFFHFDCFWMKGFQWCDFEFDPEFFPDPKQMLAELKRKYGVKICVWINPYVAQEAQIFAEGDKNGYFIKNLDGTSYQTDLWQAGMGIVDFTNPEAVKWYQSFLAKLIDLGVDSFKTDFGERIPIQNVKYHNGQDPVSLHNYYSYLYNKAVWDILESKKGKHEAALFARSATVGGQQFPVHWGGDCESTFEAMAETIRGGLSFALSGFGFWSHDISGFEQLAPWDVQPDAALYKRWCAFGLLSSHSRLHGSGSYRVPWNFDDESSEVLSKFTHLKLSLMPYIYNSAIQAHTLALPVLRPLILEYFSDYVAQSVDNAYFLGDAFYVAPITNPEGEIDFYLPKGQWYGYLDGKIRSSSGEYFNEVHDFKSLPLLVKQNSIFVSSGGKHTDAKYDYSNDVIINIFELDDGEYKVEIPSFEKLGEIETEFKVTQNNGKLKINLVSGRANKISVKLLGVSNVAGVSNGDFSFDEFNNSLISVDGSSTEIKL</sequence>
<dbReference type="InterPro" id="IPR017853">
    <property type="entry name" value="GH"/>
</dbReference>
<evidence type="ECO:0000256" key="1">
    <source>
        <dbReference type="ARBA" id="ARBA00007806"/>
    </source>
</evidence>
<proteinExistence type="inferred from homology"/>
<dbReference type="Pfam" id="PF21365">
    <property type="entry name" value="Glyco_hydro_31_3rd"/>
    <property type="match status" value="1"/>
</dbReference>
<keyword evidence="11" id="KW-1185">Reference proteome</keyword>
<dbReference type="PANTHER" id="PTHR43053:SF4">
    <property type="entry name" value="MYOGENESIS-REGULATING GLYCOSIDASE"/>
    <property type="match status" value="1"/>
</dbReference>
<gene>
    <name evidence="10" type="ORF">WICMUC_000468</name>
</gene>
<dbReference type="FunFam" id="3.20.20.80:FF:000053">
    <property type="entry name" value="Alpha-xylosidase YicI"/>
    <property type="match status" value="1"/>
</dbReference>
<organism evidence="10 11">
    <name type="scientific">Wickerhamomyces mucosus</name>
    <dbReference type="NCBI Taxonomy" id="1378264"/>
    <lineage>
        <taxon>Eukaryota</taxon>
        <taxon>Fungi</taxon>
        <taxon>Dikarya</taxon>
        <taxon>Ascomycota</taxon>
        <taxon>Saccharomycotina</taxon>
        <taxon>Saccharomycetes</taxon>
        <taxon>Phaffomycetales</taxon>
        <taxon>Wickerhamomycetaceae</taxon>
        <taxon>Wickerhamomyces</taxon>
    </lineage>
</organism>
<dbReference type="GO" id="GO:0061634">
    <property type="term" value="F:alpha-D-xyloside xylohydrolase"/>
    <property type="evidence" value="ECO:0007669"/>
    <property type="project" value="UniProtKB-EC"/>
</dbReference>
<evidence type="ECO:0000313" key="10">
    <source>
        <dbReference type="EMBL" id="KAH3680203.1"/>
    </source>
</evidence>
<evidence type="ECO:0000256" key="2">
    <source>
        <dbReference type="ARBA" id="ARBA00022801"/>
    </source>
</evidence>
<evidence type="ECO:0000259" key="7">
    <source>
        <dbReference type="Pfam" id="PF01055"/>
    </source>
</evidence>
<dbReference type="Gene3D" id="2.60.40.1760">
    <property type="entry name" value="glycosyl hydrolase (family 31)"/>
    <property type="match status" value="1"/>
</dbReference>
<dbReference type="SUPFAM" id="SSF51011">
    <property type="entry name" value="Glycosyl hydrolase domain"/>
    <property type="match status" value="1"/>
</dbReference>
<evidence type="ECO:0000313" key="11">
    <source>
        <dbReference type="Proteomes" id="UP000769528"/>
    </source>
</evidence>
<dbReference type="InterPro" id="IPR013780">
    <property type="entry name" value="Glyco_hydro_b"/>
</dbReference>
<dbReference type="Pfam" id="PF13802">
    <property type="entry name" value="Gal_mutarotas_2"/>
    <property type="match status" value="1"/>
</dbReference>
<evidence type="ECO:0000256" key="6">
    <source>
        <dbReference type="RuleBase" id="RU361185"/>
    </source>
</evidence>
<protein>
    <recommendedName>
        <fullName evidence="5">alpha-D-xyloside xylohydrolase</fullName>
        <ecNumber evidence="5">3.2.1.177</ecNumber>
    </recommendedName>
</protein>
<feature type="domain" description="Glycosyl hydrolase family 31 C-terminal" evidence="9">
    <location>
        <begin position="624"/>
        <end position="708"/>
    </location>
</feature>
<dbReference type="SUPFAM" id="SSF51445">
    <property type="entry name" value="(Trans)glycosidases"/>
    <property type="match status" value="1"/>
</dbReference>
<dbReference type="InterPro" id="IPR000322">
    <property type="entry name" value="Glyco_hydro_31_TIM"/>
</dbReference>
<feature type="domain" description="Glycoside hydrolase family 31 N-terminal" evidence="8">
    <location>
        <begin position="78"/>
        <end position="250"/>
    </location>
</feature>
<dbReference type="NCBIfam" id="NF007940">
    <property type="entry name" value="PRK10658.1"/>
    <property type="match status" value="1"/>
</dbReference>
<dbReference type="AlphaFoldDB" id="A0A9P8PXD4"/>
<dbReference type="SUPFAM" id="SSF74650">
    <property type="entry name" value="Galactose mutarotase-like"/>
    <property type="match status" value="1"/>
</dbReference>
<dbReference type="CDD" id="cd14752">
    <property type="entry name" value="GH31_N"/>
    <property type="match status" value="1"/>
</dbReference>
<comment type="caution">
    <text evidence="10">The sequence shown here is derived from an EMBL/GenBank/DDBJ whole genome shotgun (WGS) entry which is preliminary data.</text>
</comment>
<dbReference type="InterPro" id="IPR048395">
    <property type="entry name" value="Glyco_hydro_31_C"/>
</dbReference>
<reference evidence="10" key="2">
    <citation type="submission" date="2021-01" db="EMBL/GenBank/DDBJ databases">
        <authorList>
            <person name="Schikora-Tamarit M.A."/>
        </authorList>
    </citation>
    <scope>NUCLEOTIDE SEQUENCE</scope>
    <source>
        <strain evidence="10">CBS6341</strain>
    </source>
</reference>
<dbReference type="EC" id="3.2.1.177" evidence="5"/>
<dbReference type="Pfam" id="PF01055">
    <property type="entry name" value="Glyco_hydro_31_2nd"/>
    <property type="match status" value="1"/>
</dbReference>
<name>A0A9P8PXD4_9ASCO</name>
<reference evidence="10" key="1">
    <citation type="journal article" date="2021" name="Open Biol.">
        <title>Shared evolutionary footprints suggest mitochondrial oxidative damage underlies multiple complex I losses in fungi.</title>
        <authorList>
            <person name="Schikora-Tamarit M.A."/>
            <person name="Marcet-Houben M."/>
            <person name="Nosek J."/>
            <person name="Gabaldon T."/>
        </authorList>
    </citation>
    <scope>NUCLEOTIDE SEQUENCE</scope>
    <source>
        <strain evidence="10">CBS6341</strain>
    </source>
</reference>
<evidence type="ECO:0000256" key="3">
    <source>
        <dbReference type="ARBA" id="ARBA00023295"/>
    </source>
</evidence>
<dbReference type="SUPFAM" id="SSF117125">
    <property type="entry name" value="Putative glucosidase YicI, C-terminal domain"/>
    <property type="match status" value="1"/>
</dbReference>
<feature type="domain" description="Glycoside hydrolase family 31 TIM barrel" evidence="7">
    <location>
        <begin position="292"/>
        <end position="614"/>
    </location>
</feature>
<evidence type="ECO:0000259" key="9">
    <source>
        <dbReference type="Pfam" id="PF21365"/>
    </source>
</evidence>
<dbReference type="InterPro" id="IPR011013">
    <property type="entry name" value="Gal_mutarotase_sf_dom"/>
</dbReference>
<evidence type="ECO:0000256" key="5">
    <source>
        <dbReference type="ARBA" id="ARBA00066962"/>
    </source>
</evidence>
<dbReference type="OrthoDB" id="1334205at2759"/>
<keyword evidence="3 6" id="KW-0326">Glycosidase</keyword>
<comment type="catalytic activity">
    <reaction evidence="4">
        <text>Hydrolysis of terminal, non-reducing alpha-D-xylose residues with release of alpha-D-xylose.</text>
        <dbReference type="EC" id="3.2.1.177"/>
    </reaction>
</comment>
<dbReference type="EMBL" id="JAEUBF010000152">
    <property type="protein sequence ID" value="KAH3680203.1"/>
    <property type="molecule type" value="Genomic_DNA"/>
</dbReference>
<accession>A0A9P8PXD4</accession>
<dbReference type="PANTHER" id="PTHR43053">
    <property type="entry name" value="GLYCOSIDASE FAMILY 31"/>
    <property type="match status" value="1"/>
</dbReference>
<dbReference type="InterPro" id="IPR050985">
    <property type="entry name" value="Alpha-glycosidase_related"/>
</dbReference>
<dbReference type="GO" id="GO:0005975">
    <property type="term" value="P:carbohydrate metabolic process"/>
    <property type="evidence" value="ECO:0007669"/>
    <property type="project" value="InterPro"/>
</dbReference>
<dbReference type="Gene3D" id="3.20.20.80">
    <property type="entry name" value="Glycosidases"/>
    <property type="match status" value="1"/>
</dbReference>
<dbReference type="GO" id="GO:0030246">
    <property type="term" value="F:carbohydrate binding"/>
    <property type="evidence" value="ECO:0007669"/>
    <property type="project" value="InterPro"/>
</dbReference>
<evidence type="ECO:0000256" key="4">
    <source>
        <dbReference type="ARBA" id="ARBA00052064"/>
    </source>
</evidence>
<evidence type="ECO:0000259" key="8">
    <source>
        <dbReference type="Pfam" id="PF13802"/>
    </source>
</evidence>
<dbReference type="Gene3D" id="2.60.40.1180">
    <property type="entry name" value="Golgi alpha-mannosidase II"/>
    <property type="match status" value="2"/>
</dbReference>
<comment type="similarity">
    <text evidence="1 6">Belongs to the glycosyl hydrolase 31 family.</text>
</comment>